<gene>
    <name evidence="2" type="ORF">JAO78_006055</name>
</gene>
<proteinExistence type="predicted"/>
<dbReference type="RefSeq" id="WP_226750467.1">
    <property type="nucleotide sequence ID" value="NZ_JAEINI020000003.1"/>
</dbReference>
<evidence type="ECO:0000313" key="3">
    <source>
        <dbReference type="Proteomes" id="UP000633814"/>
    </source>
</evidence>
<evidence type="ECO:0008006" key="4">
    <source>
        <dbReference type="Google" id="ProtNLM"/>
    </source>
</evidence>
<dbReference type="EMBL" id="JAEINI020000003">
    <property type="protein sequence ID" value="MCB5226373.1"/>
    <property type="molecule type" value="Genomic_DNA"/>
</dbReference>
<keyword evidence="3" id="KW-1185">Reference proteome</keyword>
<accession>A0ABS8C244</accession>
<protein>
    <recommendedName>
        <fullName evidence="4">Secreted protein</fullName>
    </recommendedName>
</protein>
<organism evidence="2 3">
    <name type="scientific">Alishewanella maricola</name>
    <dbReference type="NCBI Taxonomy" id="2795740"/>
    <lineage>
        <taxon>Bacteria</taxon>
        <taxon>Pseudomonadati</taxon>
        <taxon>Pseudomonadota</taxon>
        <taxon>Gammaproteobacteria</taxon>
        <taxon>Alteromonadales</taxon>
        <taxon>Alteromonadaceae</taxon>
        <taxon>Alishewanella</taxon>
    </lineage>
</organism>
<evidence type="ECO:0000256" key="1">
    <source>
        <dbReference type="SAM" id="SignalP"/>
    </source>
</evidence>
<feature type="signal peptide" evidence="1">
    <location>
        <begin position="1"/>
        <end position="20"/>
    </location>
</feature>
<feature type="chain" id="PRO_5045483025" description="Secreted protein" evidence="1">
    <location>
        <begin position="21"/>
        <end position="424"/>
    </location>
</feature>
<dbReference type="Proteomes" id="UP000633814">
    <property type="component" value="Unassembled WGS sequence"/>
</dbReference>
<reference evidence="2 3" key="1">
    <citation type="submission" date="2021-10" db="EMBL/GenBank/DDBJ databases">
        <title>Alishewanella koreense sp. nov. isolated from seawater of southwestern coast in South Korea and the proposal for the reclassification of Rheinheimera perlucida and Rheinheimera tuosuensis as Arsukibacterium perlucida and Arsukibacterium tuosuensis.</title>
        <authorList>
            <person name="Kim K.H."/>
            <person name="Ruan W."/>
            <person name="Kim K.R."/>
            <person name="Baek J.H."/>
            <person name="Jeon C.O."/>
        </authorList>
    </citation>
    <scope>NUCLEOTIDE SEQUENCE [LARGE SCALE GENOMIC DNA]</scope>
    <source>
        <strain evidence="2 3">16-MA</strain>
    </source>
</reference>
<keyword evidence="1" id="KW-0732">Signal</keyword>
<name>A0ABS8C244_9ALTE</name>
<evidence type="ECO:0000313" key="2">
    <source>
        <dbReference type="EMBL" id="MCB5226373.1"/>
    </source>
</evidence>
<comment type="caution">
    <text evidence="2">The sequence shown here is derived from an EMBL/GenBank/DDBJ whole genome shotgun (WGS) entry which is preliminary data.</text>
</comment>
<sequence length="424" mass="46088">MFKYVFFVVFFAVSSAAVSASEAMKLFACDTCSVLGMQQIAESQAPLLQCESGINPETGVADVEYWLNNSNCYAPTKELLVANPETRVAFKFRVKTHNPNAGESGYVMSLPLSDLDHEIITAYFDIHSTFYSAVEEFNNTYMASGLSSSLDPASGLFNAAESSAASSNQYSMLTNNTVSSPDATCKNSAAAHLFSSLENKKRLKDDMRNAIIDSMGRKSWRQYTTTLETTGNSITRGMTISIGTGFNVQSTHSVTVDKTYIEQTPYISPVGAQICSSSWFGERCEPANPNNYIQYKVSYAGNFNTKGTQLNQLDLIFDLNPATSVIDGYSVRDITGHASGGSSLNIQYIQDSCLAKYINDLSPGDTDFVGEGPQGMPYDYDFGSGMATLCEQQITYRACTNTGGGTDEVCHNLTFTTLKPCSNP</sequence>